<keyword evidence="2" id="KW-0547">Nucleotide-binding</keyword>
<feature type="domain" description="ABC transporter" evidence="4">
    <location>
        <begin position="6"/>
        <end position="263"/>
    </location>
</feature>
<dbReference type="InterPro" id="IPR013563">
    <property type="entry name" value="Oligopep_ABC_C"/>
</dbReference>
<dbReference type="PROSITE" id="PS50893">
    <property type="entry name" value="ABC_TRANSPORTER_2"/>
    <property type="match status" value="1"/>
</dbReference>
<dbReference type="OrthoDB" id="9806285at2"/>
<gene>
    <name evidence="5" type="ORF">SAMN02745164_01175</name>
</gene>
<dbReference type="AlphaFoldDB" id="A0A1M4WHC3"/>
<dbReference type="SUPFAM" id="SSF52540">
    <property type="entry name" value="P-loop containing nucleoside triphosphate hydrolases"/>
    <property type="match status" value="1"/>
</dbReference>
<dbReference type="InterPro" id="IPR027417">
    <property type="entry name" value="P-loop_NTPase"/>
</dbReference>
<protein>
    <submittedName>
        <fullName evidence="5">Peptide/nickel transport system ATP-binding protein</fullName>
    </submittedName>
</protein>
<dbReference type="InterPro" id="IPR003439">
    <property type="entry name" value="ABC_transporter-like_ATP-bd"/>
</dbReference>
<dbReference type="STRING" id="1122195.SAMN02745164_01175"/>
<evidence type="ECO:0000259" key="4">
    <source>
        <dbReference type="PROSITE" id="PS50893"/>
    </source>
</evidence>
<dbReference type="EMBL" id="FQUI01000016">
    <property type="protein sequence ID" value="SHE80614.1"/>
    <property type="molecule type" value="Genomic_DNA"/>
</dbReference>
<dbReference type="Pfam" id="PF08352">
    <property type="entry name" value="oligo_HPY"/>
    <property type="match status" value="1"/>
</dbReference>
<name>A0A1M4WHC3_MARH1</name>
<dbReference type="PANTHER" id="PTHR43776">
    <property type="entry name" value="TRANSPORT ATP-BINDING PROTEIN"/>
    <property type="match status" value="1"/>
</dbReference>
<comment type="caution">
    <text evidence="5">The sequence shown here is derived from an EMBL/GenBank/DDBJ whole genome shotgun (WGS) entry which is preliminary data.</text>
</comment>
<accession>A0A1M4WHC3</accession>
<reference evidence="5" key="1">
    <citation type="submission" date="2016-11" db="EMBL/GenBank/DDBJ databases">
        <authorList>
            <person name="Varghese N."/>
            <person name="Submissions S."/>
        </authorList>
    </citation>
    <scope>NUCLEOTIDE SEQUENCE [LARGE SCALE GENOMIC DNA]</scope>
    <source>
        <strain evidence="5">DSM 16785</strain>
    </source>
</reference>
<evidence type="ECO:0000313" key="5">
    <source>
        <dbReference type="EMBL" id="SHE80614.1"/>
    </source>
</evidence>
<evidence type="ECO:0000256" key="3">
    <source>
        <dbReference type="ARBA" id="ARBA00022840"/>
    </source>
</evidence>
<dbReference type="PROSITE" id="PS00211">
    <property type="entry name" value="ABC_TRANSPORTER_1"/>
    <property type="match status" value="1"/>
</dbReference>
<evidence type="ECO:0000313" key="6">
    <source>
        <dbReference type="Proteomes" id="UP000184334"/>
    </source>
</evidence>
<dbReference type="Gene3D" id="3.40.50.300">
    <property type="entry name" value="P-loop containing nucleotide triphosphate hydrolases"/>
    <property type="match status" value="1"/>
</dbReference>
<evidence type="ECO:0000256" key="2">
    <source>
        <dbReference type="ARBA" id="ARBA00022741"/>
    </source>
</evidence>
<dbReference type="RefSeq" id="WP_072864425.1">
    <property type="nucleotide sequence ID" value="NZ_FQUI01000016.1"/>
</dbReference>
<keyword evidence="3 5" id="KW-0067">ATP-binding</keyword>
<dbReference type="GO" id="GO:0055085">
    <property type="term" value="P:transmembrane transport"/>
    <property type="evidence" value="ECO:0007669"/>
    <property type="project" value="UniProtKB-ARBA"/>
</dbReference>
<dbReference type="NCBIfam" id="TIGR01727">
    <property type="entry name" value="oligo_HPY"/>
    <property type="match status" value="1"/>
</dbReference>
<proteinExistence type="predicted"/>
<dbReference type="Pfam" id="PF00005">
    <property type="entry name" value="ABC_tran"/>
    <property type="match status" value="1"/>
</dbReference>
<dbReference type="GO" id="GO:0015833">
    <property type="term" value="P:peptide transport"/>
    <property type="evidence" value="ECO:0007669"/>
    <property type="project" value="InterPro"/>
</dbReference>
<dbReference type="GO" id="GO:0005524">
    <property type="term" value="F:ATP binding"/>
    <property type="evidence" value="ECO:0007669"/>
    <property type="project" value="UniProtKB-KW"/>
</dbReference>
<dbReference type="PANTHER" id="PTHR43776:SF8">
    <property type="entry name" value="ABC TRANSPORTER, ATP-BINDING PROTEIN"/>
    <property type="match status" value="1"/>
</dbReference>
<dbReference type="SMART" id="SM00382">
    <property type="entry name" value="AAA"/>
    <property type="match status" value="1"/>
</dbReference>
<dbReference type="GO" id="GO:0016887">
    <property type="term" value="F:ATP hydrolysis activity"/>
    <property type="evidence" value="ECO:0007669"/>
    <property type="project" value="InterPro"/>
</dbReference>
<dbReference type="InterPro" id="IPR050319">
    <property type="entry name" value="ABC_transp_ATP-bind"/>
</dbReference>
<dbReference type="Proteomes" id="UP000184334">
    <property type="component" value="Unassembled WGS sequence"/>
</dbReference>
<sequence length="331" mass="38078">MNQNLIEVKNLKKYFPLKRTITEFLTRKEQKFVKAVDDISFTIKKGETLGLVGESGSGKTTTGRMVLRLLEPTSGTIKINDIDITSLTSEELRKFRKKIQIIFQDPMAALNPYMKIGEAIRHALKIHKIGENYTEQKQIVYDIMERVNLKPAEQYYNRYPRDLSGGQRQRVVIARALVLKPEFIVADEAIAMLDVSVRSQLLKLMIDLKEEFNLTYLFITHDLATTKYICDRIAVMYLGKIVEIGTFEDIYRNPAHPYTKALISAVPEPDPKLKKQKIIPQGEVPNAVNPPKGCRFHPRCPYAMDICKIEEPQTIKLDEQHEVNCHLFNKK</sequence>
<keyword evidence="6" id="KW-1185">Reference proteome</keyword>
<keyword evidence="1" id="KW-0813">Transport</keyword>
<dbReference type="FunFam" id="3.40.50.300:FF:000016">
    <property type="entry name" value="Oligopeptide ABC transporter ATP-binding component"/>
    <property type="match status" value="1"/>
</dbReference>
<organism evidence="5 6">
    <name type="scientific">Marinitoga hydrogenitolerans (strain DSM 16785 / JCM 12826 / AT1271)</name>
    <dbReference type="NCBI Taxonomy" id="1122195"/>
    <lineage>
        <taxon>Bacteria</taxon>
        <taxon>Thermotogati</taxon>
        <taxon>Thermotogota</taxon>
        <taxon>Thermotogae</taxon>
        <taxon>Petrotogales</taxon>
        <taxon>Petrotogaceae</taxon>
        <taxon>Marinitoga</taxon>
    </lineage>
</organism>
<evidence type="ECO:0000256" key="1">
    <source>
        <dbReference type="ARBA" id="ARBA00022448"/>
    </source>
</evidence>
<dbReference type="CDD" id="cd03257">
    <property type="entry name" value="ABC_NikE_OppD_transporters"/>
    <property type="match status" value="1"/>
</dbReference>
<dbReference type="InterPro" id="IPR017871">
    <property type="entry name" value="ABC_transporter-like_CS"/>
</dbReference>
<dbReference type="InterPro" id="IPR003593">
    <property type="entry name" value="AAA+_ATPase"/>
</dbReference>